<accession>A0A1I8QDR4</accession>
<feature type="coiled-coil region" evidence="3">
    <location>
        <begin position="136"/>
        <end position="196"/>
    </location>
</feature>
<feature type="compositionally biased region" description="Low complexity" evidence="4">
    <location>
        <begin position="267"/>
        <end position="289"/>
    </location>
</feature>
<feature type="compositionally biased region" description="Polar residues" evidence="4">
    <location>
        <begin position="567"/>
        <end position="576"/>
    </location>
</feature>
<feature type="signal peptide" evidence="5">
    <location>
        <begin position="1"/>
        <end position="15"/>
    </location>
</feature>
<dbReference type="GO" id="GO:0008010">
    <property type="term" value="F:structural constituent of chitin-based larval cuticle"/>
    <property type="evidence" value="ECO:0007669"/>
    <property type="project" value="TreeGrafter"/>
</dbReference>
<gene>
    <name evidence="6" type="primary">106089740</name>
</gene>
<feature type="region of interest" description="Disordered" evidence="4">
    <location>
        <begin position="211"/>
        <end position="231"/>
    </location>
</feature>
<keyword evidence="1 2" id="KW-0193">Cuticle</keyword>
<dbReference type="GO" id="GO:0062129">
    <property type="term" value="C:chitin-based extracellular matrix"/>
    <property type="evidence" value="ECO:0007669"/>
    <property type="project" value="TreeGrafter"/>
</dbReference>
<evidence type="ECO:0008006" key="8">
    <source>
        <dbReference type="Google" id="ProtNLM"/>
    </source>
</evidence>
<dbReference type="PROSITE" id="PS00233">
    <property type="entry name" value="CHIT_BIND_RR_1"/>
    <property type="match status" value="1"/>
</dbReference>
<evidence type="ECO:0000256" key="5">
    <source>
        <dbReference type="SAM" id="SignalP"/>
    </source>
</evidence>
<feature type="chain" id="PRO_5012407585" description="Cuticle protein 6" evidence="5">
    <location>
        <begin position="16"/>
        <end position="604"/>
    </location>
</feature>
<dbReference type="KEGG" id="scac:106089740"/>
<name>A0A1I8QDR4_STOCA</name>
<dbReference type="InterPro" id="IPR050468">
    <property type="entry name" value="Cuticle_Struct_Prot"/>
</dbReference>
<dbReference type="InterPro" id="IPR000618">
    <property type="entry name" value="Insect_cuticle"/>
</dbReference>
<feature type="region of interest" description="Disordered" evidence="4">
    <location>
        <begin position="543"/>
        <end position="576"/>
    </location>
</feature>
<evidence type="ECO:0000256" key="2">
    <source>
        <dbReference type="PROSITE-ProRule" id="PRU00497"/>
    </source>
</evidence>
<dbReference type="AlphaFoldDB" id="A0A1I8QDR4"/>
<dbReference type="VEuPathDB" id="VectorBase:SCAU016188"/>
<dbReference type="PANTHER" id="PTHR10380">
    <property type="entry name" value="CUTICLE PROTEIN"/>
    <property type="match status" value="1"/>
</dbReference>
<evidence type="ECO:0000256" key="3">
    <source>
        <dbReference type="SAM" id="Coils"/>
    </source>
</evidence>
<dbReference type="PANTHER" id="PTHR10380:SF196">
    <property type="entry name" value="CUTICULAR PROTEIN 72EA"/>
    <property type="match status" value="1"/>
</dbReference>
<dbReference type="PROSITE" id="PS51155">
    <property type="entry name" value="CHIT_BIND_RR_2"/>
    <property type="match status" value="2"/>
</dbReference>
<keyword evidence="3" id="KW-0175">Coiled coil</keyword>
<dbReference type="STRING" id="35570.A0A1I8QDR4"/>
<protein>
    <recommendedName>
        <fullName evidence="8">Cuticle protein 6</fullName>
    </recommendedName>
</protein>
<sequence length="604" mass="66760">MKYIIVCAFFAVVAASRTHHLVLVKPEIPTTEYREQDSKGFYSFGYSGEESAKAEYTTRDGSSKGFYSYIDSDGKLQTVKYEAGRKQGFTASATNLPVQPVDNNQPPEQVTDTPEVEMAKQAHFEAYREAALKAAMEADTDEIENTEMQQASAEAQHNAELQQNTREQLLNRQNTREQLLSLLREHEEERAREEQQSQLMTTYIISAQAEARSHGGTGQSHAQAQARIEPHAGRSALRTVYSMENADSNVILKVGNGNDNAIALATSNGGDQSDNGSDSANDSGDNDNGNGNGNLIDITNLRSINLWQDEPNIQNSQDSYFTVDNPNTHYTVEIPTVLTTLPRIESIRVGGSGRLPLAKSTTYITQRLNSPNHVWADSSYVYPVPSQQLQTPIVITKSALHQTQPQLQQYFTQDSLGQYSYGYSEPLSTKQEIRTLNGITVGSYSYVDAHGVLQTVDYTADEDGFRVGATNLPIDTQKPATETPEVALARQQHLAAHQAVLSGDISSSPILPQPVEDTAEVAAVKKEFFARYDLEVENQKLLRKLNRPKSQSPSPLQNAMPGVRSPPLSSYKTSTPHSPHIGAKYGFYRNILPVLPQRFYLPIV</sequence>
<dbReference type="InterPro" id="IPR031311">
    <property type="entry name" value="CHIT_BIND_RR_consensus"/>
</dbReference>
<evidence type="ECO:0000313" key="6">
    <source>
        <dbReference type="EnsemblMetazoa" id="SCAU016188-PA"/>
    </source>
</evidence>
<feature type="compositionally biased region" description="Polar residues" evidence="4">
    <location>
        <begin position="548"/>
        <end position="557"/>
    </location>
</feature>
<evidence type="ECO:0000256" key="1">
    <source>
        <dbReference type="ARBA" id="ARBA00022460"/>
    </source>
</evidence>
<dbReference type="EnsemblMetazoa" id="SCAU016188-RA">
    <property type="protein sequence ID" value="SCAU016188-PA"/>
    <property type="gene ID" value="SCAU016188"/>
</dbReference>
<evidence type="ECO:0000256" key="4">
    <source>
        <dbReference type="SAM" id="MobiDB-lite"/>
    </source>
</evidence>
<proteinExistence type="predicted"/>
<dbReference type="OrthoDB" id="8188035at2759"/>
<evidence type="ECO:0000313" key="7">
    <source>
        <dbReference type="Proteomes" id="UP000095300"/>
    </source>
</evidence>
<reference evidence="6" key="1">
    <citation type="submission" date="2020-05" db="UniProtKB">
        <authorList>
            <consortium name="EnsemblMetazoa"/>
        </authorList>
    </citation>
    <scope>IDENTIFICATION</scope>
    <source>
        <strain evidence="6">USDA</strain>
    </source>
</reference>
<dbReference type="Pfam" id="PF00379">
    <property type="entry name" value="Chitin_bind_4"/>
    <property type="match status" value="2"/>
</dbReference>
<keyword evidence="7" id="KW-1185">Reference proteome</keyword>
<keyword evidence="5" id="KW-0732">Signal</keyword>
<feature type="region of interest" description="Disordered" evidence="4">
    <location>
        <begin position="263"/>
        <end position="294"/>
    </location>
</feature>
<organism evidence="6 7">
    <name type="scientific">Stomoxys calcitrans</name>
    <name type="common">Stable fly</name>
    <name type="synonym">Conops calcitrans</name>
    <dbReference type="NCBI Taxonomy" id="35570"/>
    <lineage>
        <taxon>Eukaryota</taxon>
        <taxon>Metazoa</taxon>
        <taxon>Ecdysozoa</taxon>
        <taxon>Arthropoda</taxon>
        <taxon>Hexapoda</taxon>
        <taxon>Insecta</taxon>
        <taxon>Pterygota</taxon>
        <taxon>Neoptera</taxon>
        <taxon>Endopterygota</taxon>
        <taxon>Diptera</taxon>
        <taxon>Brachycera</taxon>
        <taxon>Muscomorpha</taxon>
        <taxon>Muscoidea</taxon>
        <taxon>Muscidae</taxon>
        <taxon>Stomoxys</taxon>
    </lineage>
</organism>
<dbReference type="Proteomes" id="UP000095300">
    <property type="component" value="Unassembled WGS sequence"/>
</dbReference>